<reference evidence="2 3" key="1">
    <citation type="submission" date="2018-06" db="EMBL/GenBank/DDBJ databases">
        <title>Genomic Encyclopedia of Type Strains, Phase IV (KMG-IV): sequencing the most valuable type-strain genomes for metagenomic binning, comparative biology and taxonomic classification.</title>
        <authorList>
            <person name="Goeker M."/>
        </authorList>
    </citation>
    <scope>NUCLEOTIDE SEQUENCE [LARGE SCALE GENOMIC DNA]</scope>
    <source>
        <strain evidence="2 3">DSM 25532</strain>
    </source>
</reference>
<protein>
    <submittedName>
        <fullName evidence="2">Uncharacterized protein</fullName>
    </submittedName>
</protein>
<keyword evidence="3" id="KW-1185">Reference proteome</keyword>
<proteinExistence type="predicted"/>
<organism evidence="2 3">
    <name type="scientific">Roseimicrobium gellanilyticum</name>
    <dbReference type="NCBI Taxonomy" id="748857"/>
    <lineage>
        <taxon>Bacteria</taxon>
        <taxon>Pseudomonadati</taxon>
        <taxon>Verrucomicrobiota</taxon>
        <taxon>Verrucomicrobiia</taxon>
        <taxon>Verrucomicrobiales</taxon>
        <taxon>Verrucomicrobiaceae</taxon>
        <taxon>Roseimicrobium</taxon>
    </lineage>
</organism>
<sequence>MDQTSFSLLAGLLVGSHVGALVVRNFTGWSLWLAYPTGGLVGFLLFAAATFLMIACMAWLRARKQ</sequence>
<keyword evidence="1" id="KW-0812">Transmembrane</keyword>
<keyword evidence="1" id="KW-0472">Membrane</keyword>
<comment type="caution">
    <text evidence="2">The sequence shown here is derived from an EMBL/GenBank/DDBJ whole genome shotgun (WGS) entry which is preliminary data.</text>
</comment>
<dbReference type="EMBL" id="QNRR01000016">
    <property type="protein sequence ID" value="RBP36652.1"/>
    <property type="molecule type" value="Genomic_DNA"/>
</dbReference>
<gene>
    <name evidence="2" type="ORF">DES53_11691</name>
</gene>
<name>A0A366H3T6_9BACT</name>
<evidence type="ECO:0000313" key="3">
    <source>
        <dbReference type="Proteomes" id="UP000253426"/>
    </source>
</evidence>
<feature type="transmembrane region" description="Helical" evidence="1">
    <location>
        <begin position="39"/>
        <end position="60"/>
    </location>
</feature>
<evidence type="ECO:0000313" key="2">
    <source>
        <dbReference type="EMBL" id="RBP36652.1"/>
    </source>
</evidence>
<dbReference type="Proteomes" id="UP000253426">
    <property type="component" value="Unassembled WGS sequence"/>
</dbReference>
<accession>A0A366H3T6</accession>
<keyword evidence="1" id="KW-1133">Transmembrane helix</keyword>
<evidence type="ECO:0000256" key="1">
    <source>
        <dbReference type="SAM" id="Phobius"/>
    </source>
</evidence>
<dbReference type="AlphaFoldDB" id="A0A366H3T6"/>